<evidence type="ECO:0008006" key="3">
    <source>
        <dbReference type="Google" id="ProtNLM"/>
    </source>
</evidence>
<gene>
    <name evidence="1" type="ORF">TrST_g13480</name>
</gene>
<name>A0A9W7C3H9_9STRA</name>
<dbReference type="Gene3D" id="3.40.390.10">
    <property type="entry name" value="Collagenase (Catalytic Domain)"/>
    <property type="match status" value="1"/>
</dbReference>
<dbReference type="Pfam" id="PF13688">
    <property type="entry name" value="Reprolysin_5"/>
    <property type="match status" value="1"/>
</dbReference>
<sequence length="1008" mass="110224">MEIARPARRQKRRKLLWRDDPDYWMNRGVSAPPEFQVLFVRVTFESGETPSATNAELRSAMNTAKEQFSVSSWGRQVLQDPGLFSVTLPSTMAYYRSLQGDPCSPSGSFPVPDDPLNTVYKDVLLSPKINADSTDIVVLFLPESWECGWSGVALVYGAANNWSQGSKASTYIRDYAYPTLAHEMSHNMGLGHVGADSNNNGLCDESRQLQCEYGDPTSLMGNPNYKRTIALPQRVMLGMLSMEEGDERFTKEVILETGTKETYKVADMNIPSLDDVGEDEHVGLYLERFNQDGGFEGIYCISFVAAGSWIDGDADFGSVLLIHYVVQDDEYPLQYTPESNDLKFVAGLFTVDGNDDDGDYEVIDRFTDGDWTIELFSTEGGVATVSITYGEISDDVDVDCVESTAGRDTCRSIGQQLYTLFTEASNNGKPCTGKSTRCVAGDGTIPPSNPPLTPLPLAVTTTDVEMQNKIAMTRPWTQRVSGLAGARPRTPRRMQSATCGDKLFVAWTAHESWSPNEEFPDQNLFVENTVGHLSEYDIDPSTGTATLVSDQGFGYCNEMGDVTVSSDCSVKAVLCRSSLEPDEISGATDWIGANDPEKTNPLWYQTSIPLGESKYRTIDQMYLLEWNKFRPVAKPPSKIVMVSHAIGGWNYGHYSLSLNLGKTTYSIDLKITTTKENQNIWHEGSSGVAIDRPLNPGTYNQALTTGRACAPGHTMGNRLTYNRALDKWARYCWTDLCENQAELDGECTATFFATTPKDESDKQSHQLMWLDYSDPITSPFDPGRGSGGPGNLVSRGQDGFVGIGIRPDISDPTKLTIGVAKLPADQSDCTPSSCRFNWISASALGPPQKNKYISDVAGDDGRPVAGNPIGLANIQHIGPDGEDGKRYLLGFADEVKKQGISSQYYVVEADENGELTSDVMPIDSGWGEDNVWVQTASGCVVFPFVWAGDQGPGSVYGNTNGNDAGGMSSVLRVTAICPEFENSDTDDNSEVIDDDDYTELGGTCNCEC</sequence>
<proteinExistence type="predicted"/>
<keyword evidence="2" id="KW-1185">Reference proteome</keyword>
<evidence type="ECO:0000313" key="1">
    <source>
        <dbReference type="EMBL" id="GMI01563.1"/>
    </source>
</evidence>
<dbReference type="Proteomes" id="UP001165085">
    <property type="component" value="Unassembled WGS sequence"/>
</dbReference>
<dbReference type="GO" id="GO:0008237">
    <property type="term" value="F:metallopeptidase activity"/>
    <property type="evidence" value="ECO:0007669"/>
    <property type="project" value="InterPro"/>
</dbReference>
<dbReference type="InterPro" id="IPR024079">
    <property type="entry name" value="MetalloPept_cat_dom_sf"/>
</dbReference>
<reference evidence="2" key="1">
    <citation type="journal article" date="2023" name="Commun. Biol.">
        <title>Genome analysis of Parmales, the sister group of diatoms, reveals the evolutionary specialization of diatoms from phago-mixotrophs to photoautotrophs.</title>
        <authorList>
            <person name="Ban H."/>
            <person name="Sato S."/>
            <person name="Yoshikawa S."/>
            <person name="Yamada K."/>
            <person name="Nakamura Y."/>
            <person name="Ichinomiya M."/>
            <person name="Sato N."/>
            <person name="Blanc-Mathieu R."/>
            <person name="Endo H."/>
            <person name="Kuwata A."/>
            <person name="Ogata H."/>
        </authorList>
    </citation>
    <scope>NUCLEOTIDE SEQUENCE [LARGE SCALE GENOMIC DNA]</scope>
    <source>
        <strain evidence="2">NIES 3701</strain>
    </source>
</reference>
<dbReference type="SUPFAM" id="SSF55486">
    <property type="entry name" value="Metalloproteases ('zincins'), catalytic domain"/>
    <property type="match status" value="1"/>
</dbReference>
<dbReference type="OrthoDB" id="10371915at2759"/>
<comment type="caution">
    <text evidence="1">The sequence shown here is derived from an EMBL/GenBank/DDBJ whole genome shotgun (WGS) entry which is preliminary data.</text>
</comment>
<dbReference type="AlphaFoldDB" id="A0A9W7C3H9"/>
<evidence type="ECO:0000313" key="2">
    <source>
        <dbReference type="Proteomes" id="UP001165085"/>
    </source>
</evidence>
<accession>A0A9W7C3H9</accession>
<dbReference type="EMBL" id="BRXY01000581">
    <property type="protein sequence ID" value="GMI01563.1"/>
    <property type="molecule type" value="Genomic_DNA"/>
</dbReference>
<organism evidence="1 2">
    <name type="scientific">Triparma strigata</name>
    <dbReference type="NCBI Taxonomy" id="1606541"/>
    <lineage>
        <taxon>Eukaryota</taxon>
        <taxon>Sar</taxon>
        <taxon>Stramenopiles</taxon>
        <taxon>Ochrophyta</taxon>
        <taxon>Bolidophyceae</taxon>
        <taxon>Parmales</taxon>
        <taxon>Triparmaceae</taxon>
        <taxon>Triparma</taxon>
    </lineage>
</organism>
<protein>
    <recommendedName>
        <fullName evidence="3">Peptidase M11 gametolysin domain-containing protein</fullName>
    </recommendedName>
</protein>